<dbReference type="PANTHER" id="PTHR33515:SF1">
    <property type="entry name" value="RIBOSOME-BINDING FACTOR A, CHLOROPLASTIC-RELATED"/>
    <property type="match status" value="1"/>
</dbReference>
<dbReference type="HAMAP" id="MF_00003">
    <property type="entry name" value="RbfA"/>
    <property type="match status" value="1"/>
</dbReference>
<comment type="function">
    <text evidence="2">One of several proteins that assist in the late maturation steps of the functional core of the 30S ribosomal subunit. Associates with free 30S ribosomal subunits (but not with 30S subunits that are part of 70S ribosomes or polysomes). Required for efficient processing of 16S rRNA. May interact with the 5'-terminal helix region of 16S rRNA.</text>
</comment>
<dbReference type="PANTHER" id="PTHR33515">
    <property type="entry name" value="RIBOSOME-BINDING FACTOR A, CHLOROPLASTIC-RELATED"/>
    <property type="match status" value="1"/>
</dbReference>
<evidence type="ECO:0000313" key="3">
    <source>
        <dbReference type="EMBL" id="HFH30510.1"/>
    </source>
</evidence>
<dbReference type="GO" id="GO:0043024">
    <property type="term" value="F:ribosomal small subunit binding"/>
    <property type="evidence" value="ECO:0007669"/>
    <property type="project" value="TreeGrafter"/>
</dbReference>
<dbReference type="PROSITE" id="PS01319">
    <property type="entry name" value="RBFA"/>
    <property type="match status" value="1"/>
</dbReference>
<dbReference type="NCBIfam" id="TIGR00082">
    <property type="entry name" value="rbfA"/>
    <property type="match status" value="1"/>
</dbReference>
<evidence type="ECO:0000256" key="2">
    <source>
        <dbReference type="HAMAP-Rule" id="MF_00003"/>
    </source>
</evidence>
<comment type="subcellular location">
    <subcellularLocation>
        <location evidence="2">Cytoplasm</location>
    </subcellularLocation>
</comment>
<accession>A0A7C3EEI2</accession>
<dbReference type="Gene3D" id="3.30.300.20">
    <property type="match status" value="1"/>
</dbReference>
<dbReference type="GO" id="GO:0030490">
    <property type="term" value="P:maturation of SSU-rRNA"/>
    <property type="evidence" value="ECO:0007669"/>
    <property type="project" value="UniProtKB-UniRule"/>
</dbReference>
<dbReference type="Pfam" id="PF02033">
    <property type="entry name" value="RBFA"/>
    <property type="match status" value="1"/>
</dbReference>
<sequence>MSEYRLERLNHLIQEKVGALIVEGKIKDPRVGPFLSITRVNVSRDLSYADLYVSSFENEGRLKKGVLGLQSAAGFIQAQLNLAMHIRQTPKLRFHEDHSLKEGFDIVKKIEDLNAESGQ</sequence>
<keyword evidence="2" id="KW-0963">Cytoplasm</keyword>
<keyword evidence="1 2" id="KW-0690">Ribosome biogenesis</keyword>
<dbReference type="InterPro" id="IPR020053">
    <property type="entry name" value="Ribosome-bd_factorA_CS"/>
</dbReference>
<evidence type="ECO:0000256" key="1">
    <source>
        <dbReference type="ARBA" id="ARBA00022517"/>
    </source>
</evidence>
<dbReference type="SUPFAM" id="SSF89919">
    <property type="entry name" value="Ribosome-binding factor A, RbfA"/>
    <property type="match status" value="1"/>
</dbReference>
<dbReference type="InterPro" id="IPR000238">
    <property type="entry name" value="RbfA"/>
</dbReference>
<dbReference type="InterPro" id="IPR023799">
    <property type="entry name" value="RbfA_dom_sf"/>
</dbReference>
<comment type="subunit">
    <text evidence="2">Monomer. Binds 30S ribosomal subunits, but not 50S ribosomal subunits or 70S ribosomes.</text>
</comment>
<name>A0A7C3EEI2_9SPIR</name>
<comment type="similarity">
    <text evidence="2">Belongs to the RbfA family.</text>
</comment>
<protein>
    <recommendedName>
        <fullName evidence="2">Ribosome-binding factor A</fullName>
    </recommendedName>
</protein>
<dbReference type="InterPro" id="IPR015946">
    <property type="entry name" value="KH_dom-like_a/b"/>
</dbReference>
<organism evidence="3">
    <name type="scientific">Gracilinema caldarium</name>
    <dbReference type="NCBI Taxonomy" id="215591"/>
    <lineage>
        <taxon>Bacteria</taxon>
        <taxon>Pseudomonadati</taxon>
        <taxon>Spirochaetota</taxon>
        <taxon>Spirochaetia</taxon>
        <taxon>Spirochaetales</taxon>
        <taxon>Breznakiellaceae</taxon>
        <taxon>Gracilinema</taxon>
    </lineage>
</organism>
<dbReference type="GO" id="GO:0005829">
    <property type="term" value="C:cytosol"/>
    <property type="evidence" value="ECO:0007669"/>
    <property type="project" value="TreeGrafter"/>
</dbReference>
<comment type="caution">
    <text evidence="3">The sequence shown here is derived from an EMBL/GenBank/DDBJ whole genome shotgun (WGS) entry which is preliminary data.</text>
</comment>
<proteinExistence type="inferred from homology"/>
<reference evidence="3" key="1">
    <citation type="journal article" date="2020" name="mSystems">
        <title>Genome- and Community-Level Interaction Insights into Carbon Utilization and Element Cycling Functions of Hydrothermarchaeota in Hydrothermal Sediment.</title>
        <authorList>
            <person name="Zhou Z."/>
            <person name="Liu Y."/>
            <person name="Xu W."/>
            <person name="Pan J."/>
            <person name="Luo Z.H."/>
            <person name="Li M."/>
        </authorList>
    </citation>
    <scope>NUCLEOTIDE SEQUENCE [LARGE SCALE GENOMIC DNA]</scope>
    <source>
        <strain evidence="3">SpSt-503</strain>
    </source>
</reference>
<gene>
    <name evidence="2 3" type="primary">rbfA</name>
    <name evidence="3" type="ORF">ENS59_13560</name>
</gene>
<dbReference type="EMBL" id="DSVL01000416">
    <property type="protein sequence ID" value="HFH30510.1"/>
    <property type="molecule type" value="Genomic_DNA"/>
</dbReference>
<dbReference type="AlphaFoldDB" id="A0A7C3EEI2"/>